<dbReference type="AlphaFoldDB" id="A0A1I3NZD6"/>
<dbReference type="PANTHER" id="PTHR38450:SF1">
    <property type="entry name" value="STAGE V SPORULATION PROTEIN AC"/>
    <property type="match status" value="1"/>
</dbReference>
<dbReference type="PANTHER" id="PTHR38450">
    <property type="entry name" value="STAGE V SPORULATION PROTEIN AC-RELATED"/>
    <property type="match status" value="1"/>
</dbReference>
<dbReference type="EMBL" id="FORR01000005">
    <property type="protein sequence ID" value="SFJ14559.1"/>
    <property type="molecule type" value="Genomic_DNA"/>
</dbReference>
<feature type="transmembrane region" description="Helical" evidence="1">
    <location>
        <begin position="33"/>
        <end position="57"/>
    </location>
</feature>
<feature type="transmembrane region" description="Helical" evidence="1">
    <location>
        <begin position="93"/>
        <end position="113"/>
    </location>
</feature>
<name>A0A1I3NZD6_9BACL</name>
<evidence type="ECO:0000313" key="2">
    <source>
        <dbReference type="EMBL" id="SFJ14559.1"/>
    </source>
</evidence>
<dbReference type="InterPro" id="IPR005562">
    <property type="entry name" value="SpoVA"/>
</dbReference>
<sequence>MSDKKKKKLTPIQQQYQDFVQKREPKRPVIKNCIYAFLVGGTICLIGQAISAFYIHFFHFDEKSAGDPTVATLVFISVLMTGLGVYDHIAQKAGAGTIIPVTGFANAMASAAIEHRCEGYVLGVGGNMFKLAGSVIVFGVFSAFVIALVKVIVTKYLGGF</sequence>
<dbReference type="Gene3D" id="1.20.1250.20">
    <property type="entry name" value="MFS general substrate transporter like domains"/>
    <property type="match status" value="1"/>
</dbReference>
<dbReference type="InterPro" id="IPR036259">
    <property type="entry name" value="MFS_trans_sf"/>
</dbReference>
<protein>
    <submittedName>
        <fullName evidence="2">Stage V sporulation protein AC</fullName>
    </submittedName>
</protein>
<feature type="transmembrane region" description="Helical" evidence="1">
    <location>
        <begin position="133"/>
        <end position="153"/>
    </location>
</feature>
<evidence type="ECO:0000256" key="1">
    <source>
        <dbReference type="SAM" id="Phobius"/>
    </source>
</evidence>
<dbReference type="OrthoDB" id="9797988at2"/>
<dbReference type="Proteomes" id="UP000199545">
    <property type="component" value="Unassembled WGS sequence"/>
</dbReference>
<keyword evidence="1" id="KW-0812">Transmembrane</keyword>
<evidence type="ECO:0000313" key="3">
    <source>
        <dbReference type="Proteomes" id="UP000199545"/>
    </source>
</evidence>
<dbReference type="InterPro" id="IPR014203">
    <property type="entry name" value="Spore_V_AC"/>
</dbReference>
<gene>
    <name evidence="2" type="ORF">SAMN05421852_10529</name>
</gene>
<keyword evidence="3" id="KW-1185">Reference proteome</keyword>
<proteinExistence type="predicted"/>
<dbReference type="RefSeq" id="WP_093229064.1">
    <property type="nucleotide sequence ID" value="NZ_FORR01000005.1"/>
</dbReference>
<dbReference type="NCBIfam" id="TIGR02838">
    <property type="entry name" value="spore_V_AC"/>
    <property type="match status" value="1"/>
</dbReference>
<keyword evidence="1" id="KW-1133">Transmembrane helix</keyword>
<dbReference type="Pfam" id="PF03862">
    <property type="entry name" value="SpoVAC_SpoVAEB"/>
    <property type="match status" value="1"/>
</dbReference>
<accession>A0A1I3NZD6</accession>
<organism evidence="2 3">
    <name type="scientific">Thermoflavimicrobium dichotomicum</name>
    <dbReference type="NCBI Taxonomy" id="46223"/>
    <lineage>
        <taxon>Bacteria</taxon>
        <taxon>Bacillati</taxon>
        <taxon>Bacillota</taxon>
        <taxon>Bacilli</taxon>
        <taxon>Bacillales</taxon>
        <taxon>Thermoactinomycetaceae</taxon>
        <taxon>Thermoflavimicrobium</taxon>
    </lineage>
</organism>
<reference evidence="2 3" key="1">
    <citation type="submission" date="2016-10" db="EMBL/GenBank/DDBJ databases">
        <authorList>
            <person name="de Groot N.N."/>
        </authorList>
    </citation>
    <scope>NUCLEOTIDE SEQUENCE [LARGE SCALE GENOMIC DNA]</scope>
    <source>
        <strain evidence="2 3">DSM 44778</strain>
    </source>
</reference>
<feature type="transmembrane region" description="Helical" evidence="1">
    <location>
        <begin position="69"/>
        <end position="86"/>
    </location>
</feature>
<keyword evidence="1" id="KW-0472">Membrane</keyword>
<dbReference type="STRING" id="46223.SAMN05421852_10529"/>